<protein>
    <submittedName>
        <fullName evidence="1">Uncharacterized protein</fullName>
    </submittedName>
</protein>
<dbReference type="Proteomes" id="UP000183050">
    <property type="component" value="Plasmid unnamed1"/>
</dbReference>
<organism evidence="1 2">
    <name type="scientific">Rhizobium leguminosarum</name>
    <dbReference type="NCBI Taxonomy" id="384"/>
    <lineage>
        <taxon>Bacteria</taxon>
        <taxon>Pseudomonadati</taxon>
        <taxon>Pseudomonadota</taxon>
        <taxon>Alphaproteobacteria</taxon>
        <taxon>Hyphomicrobiales</taxon>
        <taxon>Rhizobiaceae</taxon>
        <taxon>Rhizobium/Agrobacterium group</taxon>
        <taxon>Rhizobium</taxon>
    </lineage>
</organism>
<keyword evidence="1" id="KW-0614">Plasmid</keyword>
<evidence type="ECO:0000313" key="2">
    <source>
        <dbReference type="Proteomes" id="UP000183050"/>
    </source>
</evidence>
<reference evidence="1 2" key="1">
    <citation type="submission" date="2016-11" db="EMBL/GenBank/DDBJ databases">
        <title>Rhizobium leguminosarum bv. viciae strain Vaf12 isolated from Vavilovia formosa root nodules from Russia, Dagestan.</title>
        <authorList>
            <person name="Kimeklis A."/>
        </authorList>
    </citation>
    <scope>NUCLEOTIDE SEQUENCE [LARGE SCALE GENOMIC DNA]</scope>
    <source>
        <strain evidence="1 2">Vaf-108</strain>
        <plasmid evidence="2">Plasmid unnamed1</plasmid>
    </source>
</reference>
<evidence type="ECO:0000313" key="1">
    <source>
        <dbReference type="EMBL" id="API55645.1"/>
    </source>
</evidence>
<sequence length="206" mass="23345">MSAGIPRALLTVLRSIYEWSVFSDERPFEGGKISTRSQHKGVIDASDWYYSNMRKAGDEGLLLQQAVERLANLLRIHRFGDKPTESSLSSFSVPEKDVTPGARHILQLAEARAFIHRLPGTQKERNSEDITPKFQISPMLAPRWDLPLIRRGVASLSPDDFNAIFDPTRNREYASLESEWRQRVSAGIRRDSAIGVKHQQIGLFDD</sequence>
<dbReference type="InterPro" id="IPR056955">
    <property type="entry name" value="ORC-CDC6-like"/>
</dbReference>
<proteinExistence type="predicted"/>
<accession>A0A1L3ZJ17</accession>
<gene>
    <name evidence="1" type="ORF">BMW22_29675</name>
</gene>
<geneLocation type="plasmid" evidence="1">
    <name>unnamed1</name>
</geneLocation>
<dbReference type="AlphaFoldDB" id="A0A1L3ZJ17"/>
<dbReference type="EMBL" id="CP018229">
    <property type="protein sequence ID" value="API55645.1"/>
    <property type="molecule type" value="Genomic_DNA"/>
</dbReference>
<name>A0A1L3ZJ17_RHILE</name>
<dbReference type="Pfam" id="PF24389">
    <property type="entry name" value="ORC-CDC6-like"/>
    <property type="match status" value="1"/>
</dbReference>